<dbReference type="AlphaFoldDB" id="A0A9D9DMC9"/>
<sequence length="469" mass="52954">MITDITSKIFSTLGSNSSLLPLAIKDVANSAGITLGSYMTGKETEGQDRFIDEFGTEAIWLGGIPFYKKIADLTLYKFAGLDPKFDVRNINKITKLKKGTKEQIAEAEEFAKILLENTPDHLKDSVKRALSKPTLIKNLSLVKFGISTALAIATYMGLTNYRQNYRLNKEMENLKAEQKAQQNAKIKLMHKNLKVPQAFEGVHKNDNGLNKNVAFTGGIQEFMLNPVKNMMLLDAAITEERLRSSQSKQEFINYSIKEASTWAFMYFAGPVFQKYFENKVMEKKGFPINMDSRIIESRELHEAIGSGTLKQSIEAFEQKCTGVSDTAIYKFIHENQTNDIVKMAKKADIVPVVNKRKGDLRIDTRAYLDINDFKDLKDRLKKLLEKSEERLAGKNADDRIKGLEEFLKEVKKSKRHAIFKNMGICITALGVGVPLLMIASRYLIPNNREYKVREAAAKELAKQQNGVIA</sequence>
<evidence type="ECO:0000256" key="2">
    <source>
        <dbReference type="SAM" id="Phobius"/>
    </source>
</evidence>
<feature type="coiled-coil region" evidence="1">
    <location>
        <begin position="164"/>
        <end position="191"/>
    </location>
</feature>
<protein>
    <submittedName>
        <fullName evidence="3">Uncharacterized protein</fullName>
    </submittedName>
</protein>
<keyword evidence="2" id="KW-1133">Transmembrane helix</keyword>
<proteinExistence type="predicted"/>
<dbReference type="EMBL" id="JADIND010000051">
    <property type="protein sequence ID" value="MBO8430218.1"/>
    <property type="molecule type" value="Genomic_DNA"/>
</dbReference>
<feature type="coiled-coil region" evidence="1">
    <location>
        <begin position="370"/>
        <end position="397"/>
    </location>
</feature>
<accession>A0A9D9DMC9</accession>
<evidence type="ECO:0000313" key="4">
    <source>
        <dbReference type="Proteomes" id="UP000823632"/>
    </source>
</evidence>
<gene>
    <name evidence="3" type="ORF">IAC76_02410</name>
</gene>
<keyword evidence="1" id="KW-0175">Coiled coil</keyword>
<evidence type="ECO:0000313" key="3">
    <source>
        <dbReference type="EMBL" id="MBO8430218.1"/>
    </source>
</evidence>
<keyword evidence="2" id="KW-0472">Membrane</keyword>
<reference evidence="3" key="2">
    <citation type="journal article" date="2021" name="PeerJ">
        <title>Extensive microbial diversity within the chicken gut microbiome revealed by metagenomics and culture.</title>
        <authorList>
            <person name="Gilroy R."/>
            <person name="Ravi A."/>
            <person name="Getino M."/>
            <person name="Pursley I."/>
            <person name="Horton D.L."/>
            <person name="Alikhan N.F."/>
            <person name="Baker D."/>
            <person name="Gharbi K."/>
            <person name="Hall N."/>
            <person name="Watson M."/>
            <person name="Adriaenssens E.M."/>
            <person name="Foster-Nyarko E."/>
            <person name="Jarju S."/>
            <person name="Secka A."/>
            <person name="Antonio M."/>
            <person name="Oren A."/>
            <person name="Chaudhuri R.R."/>
            <person name="La Ragione R."/>
            <person name="Hildebrand F."/>
            <person name="Pallen M.J."/>
        </authorList>
    </citation>
    <scope>NUCLEOTIDE SEQUENCE</scope>
    <source>
        <strain evidence="3">10192</strain>
    </source>
</reference>
<organism evidence="3 4">
    <name type="scientific">Candidatus Scatousia excrementipullorum</name>
    <dbReference type="NCBI Taxonomy" id="2840936"/>
    <lineage>
        <taxon>Bacteria</taxon>
        <taxon>Candidatus Scatousia</taxon>
    </lineage>
</organism>
<comment type="caution">
    <text evidence="3">The sequence shown here is derived from an EMBL/GenBank/DDBJ whole genome shotgun (WGS) entry which is preliminary data.</text>
</comment>
<reference evidence="3" key="1">
    <citation type="submission" date="2020-10" db="EMBL/GenBank/DDBJ databases">
        <authorList>
            <person name="Gilroy R."/>
        </authorList>
    </citation>
    <scope>NUCLEOTIDE SEQUENCE</scope>
    <source>
        <strain evidence="3">10192</strain>
    </source>
</reference>
<name>A0A9D9DMC9_9BACT</name>
<dbReference type="Proteomes" id="UP000823632">
    <property type="component" value="Unassembled WGS sequence"/>
</dbReference>
<keyword evidence="2" id="KW-0812">Transmembrane</keyword>
<feature type="transmembrane region" description="Helical" evidence="2">
    <location>
        <begin position="421"/>
        <end position="444"/>
    </location>
</feature>
<evidence type="ECO:0000256" key="1">
    <source>
        <dbReference type="SAM" id="Coils"/>
    </source>
</evidence>